<dbReference type="EMBL" id="CAICTM010000776">
    <property type="protein sequence ID" value="CAB9516352.1"/>
    <property type="molecule type" value="Genomic_DNA"/>
</dbReference>
<keyword evidence="5 13" id="KW-0812">Transmembrane</keyword>
<sequence length="700" mass="77567">MVSSEHRDWLYVAIPIYFVMLAGSAAWAYKRMERMNHEGVSDKLSSHYLGGRSFGPLLTAGTVFASLFSGYTVVGIPNEAYKLGWYAIRWMPTTALIAFGYYGTGLRLRRASMVMTSVIYLAAQVIALKGTFNSMFEIEADANWPVILIMSLILVFEWVGGLSSVAFTDSIQGLIMLISFIILPIVIKANFGGWSDLDPETYPKPSFYETPSADQQWKFWQFSMINFSFFTLPHFLQRTYAAKDLVSLKCAYSVVVVGPWITMFVGIYIGTVGVQMLDGADVASPFASILEEVMNLGGFSKFIAVIAFTASLAAIMSTADSLIIAVSQLVTVEVLYPMVKTKSPNTLAWMGRFVSFMAVLVALLVGILWKSGISDLGAIQFPITMQAVPAFLFALFATNKSTDVHPWCMAASAWIAIAYVFGIYFGYLSNHEDPAPIDAGVTGVTIQVVSLVLLESARRVIFPDPYEAETTKPLHTSDTKDEPQLLYPNRPAFDIPCTKRFGDRPLTPKDLWQMMEGVHEPITNVYFVAFMLFSVSLVTPLVPAGIPTSSTEDAVVVNGLPWWAFKALLLCIVPYAMSLYAVLRMPNKFPSLAEDSVLEQPGLIIDPDLVDMSNEEMGRRGSYDEPNTMASQRRSSIRKSLQGLGMVGSHEMRHSSRHLPSNDSVKHLHKLVQDDETESSHFDQRNDEVAVLYKDTDITA</sequence>
<feature type="transmembrane region" description="Helical" evidence="13">
    <location>
        <begin position="347"/>
        <end position="369"/>
    </location>
</feature>
<keyword evidence="10 13" id="KW-0472">Membrane</keyword>
<evidence type="ECO:0000256" key="11">
    <source>
        <dbReference type="ARBA" id="ARBA00023201"/>
    </source>
</evidence>
<dbReference type="Proteomes" id="UP001153069">
    <property type="component" value="Unassembled WGS sequence"/>
</dbReference>
<gene>
    <name evidence="14" type="ORF">SEMRO_777_G200980.1</name>
</gene>
<dbReference type="AlphaFoldDB" id="A0A9N8E7U6"/>
<dbReference type="GO" id="GO:0015293">
    <property type="term" value="F:symporter activity"/>
    <property type="evidence" value="ECO:0007669"/>
    <property type="project" value="UniProtKB-KW"/>
</dbReference>
<feature type="transmembrane region" description="Helical" evidence="13">
    <location>
        <begin position="219"/>
        <end position="236"/>
    </location>
</feature>
<keyword evidence="9" id="KW-0406">Ion transport</keyword>
<evidence type="ECO:0000256" key="8">
    <source>
        <dbReference type="ARBA" id="ARBA00023053"/>
    </source>
</evidence>
<evidence type="ECO:0000256" key="7">
    <source>
        <dbReference type="ARBA" id="ARBA00022989"/>
    </source>
</evidence>
<feature type="transmembrane region" description="Helical" evidence="13">
    <location>
        <begin position="144"/>
        <end position="167"/>
    </location>
</feature>
<keyword evidence="15" id="KW-1185">Reference proteome</keyword>
<dbReference type="InterPro" id="IPR038377">
    <property type="entry name" value="Na/Glc_symporter_sf"/>
</dbReference>
<evidence type="ECO:0000256" key="9">
    <source>
        <dbReference type="ARBA" id="ARBA00023065"/>
    </source>
</evidence>
<comment type="similarity">
    <text evidence="2 12">Belongs to the sodium:solute symporter (SSF) (TC 2.A.21) family.</text>
</comment>
<feature type="transmembrane region" description="Helical" evidence="13">
    <location>
        <begin position="302"/>
        <end position="326"/>
    </location>
</feature>
<protein>
    <submittedName>
        <fullName evidence="14">Sodium/proline symporter</fullName>
    </submittedName>
</protein>
<feature type="transmembrane region" description="Helical" evidence="13">
    <location>
        <begin position="174"/>
        <end position="194"/>
    </location>
</feature>
<evidence type="ECO:0000256" key="12">
    <source>
        <dbReference type="RuleBase" id="RU362091"/>
    </source>
</evidence>
<dbReference type="InterPro" id="IPR050277">
    <property type="entry name" value="Sodium:Solute_Symporter"/>
</dbReference>
<keyword evidence="4" id="KW-1003">Cell membrane</keyword>
<feature type="transmembrane region" description="Helical" evidence="13">
    <location>
        <begin position="524"/>
        <end position="542"/>
    </location>
</feature>
<evidence type="ECO:0000256" key="10">
    <source>
        <dbReference type="ARBA" id="ARBA00023136"/>
    </source>
</evidence>
<dbReference type="GO" id="GO:0005886">
    <property type="term" value="C:plasma membrane"/>
    <property type="evidence" value="ECO:0007669"/>
    <property type="project" value="UniProtKB-SubCell"/>
</dbReference>
<comment type="subcellular location">
    <subcellularLocation>
        <location evidence="1">Cell membrane</location>
        <topology evidence="1">Multi-pass membrane protein</topology>
    </subcellularLocation>
</comment>
<evidence type="ECO:0000256" key="4">
    <source>
        <dbReference type="ARBA" id="ARBA00022475"/>
    </source>
</evidence>
<accession>A0A9N8E7U6</accession>
<feature type="transmembrane region" description="Helical" evidence="13">
    <location>
        <begin position="562"/>
        <end position="583"/>
    </location>
</feature>
<keyword evidence="3" id="KW-0813">Transport</keyword>
<name>A0A9N8E7U6_9STRA</name>
<feature type="transmembrane region" description="Helical" evidence="13">
    <location>
        <begin position="114"/>
        <end position="132"/>
    </location>
</feature>
<keyword evidence="6" id="KW-0769">Symport</keyword>
<evidence type="ECO:0000256" key="5">
    <source>
        <dbReference type="ARBA" id="ARBA00022692"/>
    </source>
</evidence>
<evidence type="ECO:0000313" key="14">
    <source>
        <dbReference type="EMBL" id="CAB9516352.1"/>
    </source>
</evidence>
<feature type="transmembrane region" description="Helical" evidence="13">
    <location>
        <begin position="83"/>
        <end position="102"/>
    </location>
</feature>
<dbReference type="GO" id="GO:0006814">
    <property type="term" value="P:sodium ion transport"/>
    <property type="evidence" value="ECO:0007669"/>
    <property type="project" value="UniProtKB-KW"/>
</dbReference>
<evidence type="ECO:0000313" key="15">
    <source>
        <dbReference type="Proteomes" id="UP001153069"/>
    </source>
</evidence>
<keyword evidence="8" id="KW-0915">Sodium</keyword>
<dbReference type="PANTHER" id="PTHR48086">
    <property type="entry name" value="SODIUM/PROLINE SYMPORTER-RELATED"/>
    <property type="match status" value="1"/>
</dbReference>
<dbReference type="Gene3D" id="1.20.1730.10">
    <property type="entry name" value="Sodium/glucose cotransporter"/>
    <property type="match status" value="1"/>
</dbReference>
<evidence type="ECO:0000256" key="1">
    <source>
        <dbReference type="ARBA" id="ARBA00004651"/>
    </source>
</evidence>
<feature type="transmembrane region" description="Helical" evidence="13">
    <location>
        <begin position="410"/>
        <end position="429"/>
    </location>
</feature>
<feature type="transmembrane region" description="Helical" evidence="13">
    <location>
        <begin position="248"/>
        <end position="269"/>
    </location>
</feature>
<evidence type="ECO:0000256" key="6">
    <source>
        <dbReference type="ARBA" id="ARBA00022847"/>
    </source>
</evidence>
<organism evidence="14 15">
    <name type="scientific">Seminavis robusta</name>
    <dbReference type="NCBI Taxonomy" id="568900"/>
    <lineage>
        <taxon>Eukaryota</taxon>
        <taxon>Sar</taxon>
        <taxon>Stramenopiles</taxon>
        <taxon>Ochrophyta</taxon>
        <taxon>Bacillariophyta</taxon>
        <taxon>Bacillariophyceae</taxon>
        <taxon>Bacillariophycidae</taxon>
        <taxon>Naviculales</taxon>
        <taxon>Naviculaceae</taxon>
        <taxon>Seminavis</taxon>
    </lineage>
</organism>
<feature type="transmembrane region" description="Helical" evidence="13">
    <location>
        <begin position="12"/>
        <end position="29"/>
    </location>
</feature>
<evidence type="ECO:0000256" key="2">
    <source>
        <dbReference type="ARBA" id="ARBA00006434"/>
    </source>
</evidence>
<keyword evidence="11" id="KW-0739">Sodium transport</keyword>
<feature type="transmembrane region" description="Helical" evidence="13">
    <location>
        <begin position="435"/>
        <end position="454"/>
    </location>
</feature>
<proteinExistence type="inferred from homology"/>
<reference evidence="14" key="1">
    <citation type="submission" date="2020-06" db="EMBL/GenBank/DDBJ databases">
        <authorList>
            <consortium name="Plant Systems Biology data submission"/>
        </authorList>
    </citation>
    <scope>NUCLEOTIDE SEQUENCE</scope>
    <source>
        <strain evidence="14">D6</strain>
    </source>
</reference>
<dbReference type="InterPro" id="IPR001734">
    <property type="entry name" value="Na/solute_symporter"/>
</dbReference>
<comment type="caution">
    <text evidence="14">The sequence shown here is derived from an EMBL/GenBank/DDBJ whole genome shotgun (WGS) entry which is preliminary data.</text>
</comment>
<dbReference type="CDD" id="cd10322">
    <property type="entry name" value="SLC5sbd"/>
    <property type="match status" value="1"/>
</dbReference>
<dbReference type="OrthoDB" id="546820at2759"/>
<feature type="transmembrane region" description="Helical" evidence="13">
    <location>
        <begin position="49"/>
        <end position="71"/>
    </location>
</feature>
<dbReference type="PANTHER" id="PTHR48086:SF3">
    <property type="entry name" value="SODIUM_PROLINE SYMPORTER"/>
    <property type="match status" value="1"/>
</dbReference>
<keyword evidence="7 13" id="KW-1133">Transmembrane helix</keyword>
<evidence type="ECO:0000256" key="13">
    <source>
        <dbReference type="SAM" id="Phobius"/>
    </source>
</evidence>
<evidence type="ECO:0000256" key="3">
    <source>
        <dbReference type="ARBA" id="ARBA00022448"/>
    </source>
</evidence>
<dbReference type="PROSITE" id="PS50283">
    <property type="entry name" value="NA_SOLUT_SYMP_3"/>
    <property type="match status" value="1"/>
</dbReference>
<feature type="transmembrane region" description="Helical" evidence="13">
    <location>
        <begin position="381"/>
        <end position="398"/>
    </location>
</feature>
<dbReference type="Pfam" id="PF00474">
    <property type="entry name" value="SSF"/>
    <property type="match status" value="1"/>
</dbReference>